<feature type="transmembrane region" description="Helical" evidence="8">
    <location>
        <begin position="86"/>
        <end position="107"/>
    </location>
</feature>
<comment type="subcellular location">
    <subcellularLocation>
        <location evidence="1">Cell membrane</location>
        <topology evidence="1">Multi-pass membrane protein</topology>
    </subcellularLocation>
</comment>
<name>A0A2M6XDS8_9BACT</name>
<evidence type="ECO:0000313" key="11">
    <source>
        <dbReference type="Proteomes" id="UP000228996"/>
    </source>
</evidence>
<accession>A0A2M6XDS8</accession>
<feature type="transmembrane region" description="Helical" evidence="8">
    <location>
        <begin position="128"/>
        <end position="154"/>
    </location>
</feature>
<dbReference type="PROSITE" id="PS51257">
    <property type="entry name" value="PROKAR_LIPOPROTEIN"/>
    <property type="match status" value="1"/>
</dbReference>
<keyword evidence="5 8" id="KW-0812">Transmembrane</keyword>
<evidence type="ECO:0000256" key="6">
    <source>
        <dbReference type="ARBA" id="ARBA00022989"/>
    </source>
</evidence>
<dbReference type="PANTHER" id="PTHR33908:SF11">
    <property type="entry name" value="MEMBRANE PROTEIN"/>
    <property type="match status" value="1"/>
</dbReference>
<dbReference type="InterPro" id="IPR038731">
    <property type="entry name" value="RgtA/B/C-like"/>
</dbReference>
<evidence type="ECO:0000256" key="1">
    <source>
        <dbReference type="ARBA" id="ARBA00004651"/>
    </source>
</evidence>
<dbReference type="EMBL" id="PEYO01000005">
    <property type="protein sequence ID" value="PIU03831.1"/>
    <property type="molecule type" value="Genomic_DNA"/>
</dbReference>
<feature type="domain" description="Glycosyltransferase RgtA/B/C/D-like" evidence="9">
    <location>
        <begin position="68"/>
        <end position="225"/>
    </location>
</feature>
<evidence type="ECO:0000256" key="7">
    <source>
        <dbReference type="ARBA" id="ARBA00023136"/>
    </source>
</evidence>
<protein>
    <recommendedName>
        <fullName evidence="9">Glycosyltransferase RgtA/B/C/D-like domain-containing protein</fullName>
    </recommendedName>
</protein>
<dbReference type="GO" id="GO:0016763">
    <property type="term" value="F:pentosyltransferase activity"/>
    <property type="evidence" value="ECO:0007669"/>
    <property type="project" value="TreeGrafter"/>
</dbReference>
<feature type="transmembrane region" description="Helical" evidence="8">
    <location>
        <begin position="393"/>
        <end position="411"/>
    </location>
</feature>
<evidence type="ECO:0000256" key="4">
    <source>
        <dbReference type="ARBA" id="ARBA00022679"/>
    </source>
</evidence>
<keyword evidence="3" id="KW-0328">Glycosyltransferase</keyword>
<dbReference type="GO" id="GO:0005886">
    <property type="term" value="C:plasma membrane"/>
    <property type="evidence" value="ECO:0007669"/>
    <property type="project" value="UniProtKB-SubCell"/>
</dbReference>
<dbReference type="PANTHER" id="PTHR33908">
    <property type="entry name" value="MANNOSYLTRANSFERASE YKCB-RELATED"/>
    <property type="match status" value="1"/>
</dbReference>
<feature type="transmembrane region" description="Helical" evidence="8">
    <location>
        <begin position="309"/>
        <end position="326"/>
    </location>
</feature>
<feature type="transmembrane region" description="Helical" evidence="8">
    <location>
        <begin position="174"/>
        <end position="195"/>
    </location>
</feature>
<keyword evidence="2" id="KW-1003">Cell membrane</keyword>
<organism evidence="10 11">
    <name type="scientific">Candidatus Shapirobacteria bacterium CG08_land_8_20_14_0_20_39_18</name>
    <dbReference type="NCBI Taxonomy" id="1974883"/>
    <lineage>
        <taxon>Bacteria</taxon>
        <taxon>Candidatus Shapironibacteriota</taxon>
    </lineage>
</organism>
<evidence type="ECO:0000259" key="9">
    <source>
        <dbReference type="Pfam" id="PF13231"/>
    </source>
</evidence>
<comment type="caution">
    <text evidence="10">The sequence shown here is derived from an EMBL/GenBank/DDBJ whole genome shotgun (WGS) entry which is preliminary data.</text>
</comment>
<keyword evidence="7 8" id="KW-0472">Membrane</keyword>
<reference evidence="11" key="1">
    <citation type="submission" date="2017-09" db="EMBL/GenBank/DDBJ databases">
        <title>Depth-based differentiation of microbial function through sediment-hosted aquifers and enrichment of novel symbionts in the deep terrestrial subsurface.</title>
        <authorList>
            <person name="Probst A.J."/>
            <person name="Ladd B."/>
            <person name="Jarett J.K."/>
            <person name="Geller-Mcgrath D.E."/>
            <person name="Sieber C.M.K."/>
            <person name="Emerson J.B."/>
            <person name="Anantharaman K."/>
            <person name="Thomas B.C."/>
            <person name="Malmstrom R."/>
            <person name="Stieglmeier M."/>
            <person name="Klingl A."/>
            <person name="Woyke T."/>
            <person name="Ryan C.M."/>
            <person name="Banfield J.F."/>
        </authorList>
    </citation>
    <scope>NUCLEOTIDE SEQUENCE [LARGE SCALE GENOMIC DNA]</scope>
</reference>
<dbReference type="InterPro" id="IPR050297">
    <property type="entry name" value="LipidA_mod_glycosyltrf_83"/>
</dbReference>
<dbReference type="AlphaFoldDB" id="A0A2M6XDS8"/>
<sequence>MNKQIILILVLIFSCFFRLFSITNLPPALNWDEVSHGYNAFSLLQAGKDEWGANSPVIFRAYGDYKLPVYIYLTAISEKIFGVSEFAVRFPSALAGTLSVLFVYLFVSKLFNRNIGIIASILMGIEPWGLFLSRIAVEANVASFLIIAGVYLFIKGIESGKWMVLSMLFFGLSTHTYNSARIFVPMLIFTLIFIYRRGAKYIFKRDLKSYLLGVMIIVLIYLPVIAQLTSTEGQARYRWVNILDEGAINQIVSLRDKSSLPEPIPRVMYNKLTYFGSSFFINYFRSFSPDFFFLKGGSNYQFNVPNSGLIYPSEAAFILLGLLIFVRKKDNPSKIIIWWLLLSPIPGSLTKDSPHTLRLITMLPIPQILAATGLLSIYSWVTEKRQSSKKIGIFLAGLYLLILSLFFINYWQKYSTSYRNDYSWSWQFGYKETVNYIREHYSEYDKILITKKYGEPHEFLLFYWPWNPQSFRNDANLVRYFQSDWYWVDSFDKFVFINDWEIKNSAKCKEQSAKCLLITSPKNYSQGWKLTNTINFLDGKPAFEILSNE</sequence>
<feature type="transmembrane region" description="Helical" evidence="8">
    <location>
        <begin position="207"/>
        <end position="226"/>
    </location>
</feature>
<feature type="transmembrane region" description="Helical" evidence="8">
    <location>
        <begin position="361"/>
        <end position="381"/>
    </location>
</feature>
<evidence type="ECO:0000256" key="5">
    <source>
        <dbReference type="ARBA" id="ARBA00022692"/>
    </source>
</evidence>
<evidence type="ECO:0000256" key="3">
    <source>
        <dbReference type="ARBA" id="ARBA00022676"/>
    </source>
</evidence>
<dbReference type="Pfam" id="PF13231">
    <property type="entry name" value="PMT_2"/>
    <property type="match status" value="1"/>
</dbReference>
<evidence type="ECO:0000256" key="2">
    <source>
        <dbReference type="ARBA" id="ARBA00022475"/>
    </source>
</evidence>
<dbReference type="Proteomes" id="UP000228996">
    <property type="component" value="Unassembled WGS sequence"/>
</dbReference>
<proteinExistence type="predicted"/>
<evidence type="ECO:0000256" key="8">
    <source>
        <dbReference type="SAM" id="Phobius"/>
    </source>
</evidence>
<gene>
    <name evidence="10" type="ORF">COT44_00940</name>
</gene>
<keyword evidence="4" id="KW-0808">Transferase</keyword>
<dbReference type="GO" id="GO:0009103">
    <property type="term" value="P:lipopolysaccharide biosynthetic process"/>
    <property type="evidence" value="ECO:0007669"/>
    <property type="project" value="UniProtKB-ARBA"/>
</dbReference>
<keyword evidence="6 8" id="KW-1133">Transmembrane helix</keyword>
<evidence type="ECO:0000313" key="10">
    <source>
        <dbReference type="EMBL" id="PIU03831.1"/>
    </source>
</evidence>